<proteinExistence type="predicted"/>
<sequence length="78" mass="8870">MCVEVLIIYIYISKLSKFVCTSFLKEAVILKWPHAVNLFGGWCSGSRWGKFPDCFWKAVASVTPVRILVFQPVGERSD</sequence>
<reference evidence="1" key="1">
    <citation type="submission" date="2014-11" db="EMBL/GenBank/DDBJ databases">
        <authorList>
            <person name="Amaro Gonzalez C."/>
        </authorList>
    </citation>
    <scope>NUCLEOTIDE SEQUENCE</scope>
</reference>
<evidence type="ECO:0000313" key="1">
    <source>
        <dbReference type="EMBL" id="JAH24634.1"/>
    </source>
</evidence>
<reference evidence="1" key="2">
    <citation type="journal article" date="2015" name="Fish Shellfish Immunol.">
        <title>Early steps in the European eel (Anguilla anguilla)-Vibrio vulnificus interaction in the gills: Role of the RtxA13 toxin.</title>
        <authorList>
            <person name="Callol A."/>
            <person name="Pajuelo D."/>
            <person name="Ebbesson L."/>
            <person name="Teles M."/>
            <person name="MacKenzie S."/>
            <person name="Amaro C."/>
        </authorList>
    </citation>
    <scope>NUCLEOTIDE SEQUENCE</scope>
</reference>
<name>A0A0E9R683_ANGAN</name>
<protein>
    <submittedName>
        <fullName evidence="1">Uncharacterized protein</fullName>
    </submittedName>
</protein>
<dbReference type="AlphaFoldDB" id="A0A0E9R683"/>
<organism evidence="1">
    <name type="scientific">Anguilla anguilla</name>
    <name type="common">European freshwater eel</name>
    <name type="synonym">Muraena anguilla</name>
    <dbReference type="NCBI Taxonomy" id="7936"/>
    <lineage>
        <taxon>Eukaryota</taxon>
        <taxon>Metazoa</taxon>
        <taxon>Chordata</taxon>
        <taxon>Craniata</taxon>
        <taxon>Vertebrata</taxon>
        <taxon>Euteleostomi</taxon>
        <taxon>Actinopterygii</taxon>
        <taxon>Neopterygii</taxon>
        <taxon>Teleostei</taxon>
        <taxon>Anguilliformes</taxon>
        <taxon>Anguillidae</taxon>
        <taxon>Anguilla</taxon>
    </lineage>
</organism>
<accession>A0A0E9R683</accession>
<dbReference type="EMBL" id="GBXM01083943">
    <property type="protein sequence ID" value="JAH24634.1"/>
    <property type="molecule type" value="Transcribed_RNA"/>
</dbReference>